<proteinExistence type="predicted"/>
<dbReference type="InterPro" id="IPR053136">
    <property type="entry name" value="UTP_pyrophosphatase-like"/>
</dbReference>
<dbReference type="EMBL" id="JAGQKZ010000079">
    <property type="protein sequence ID" value="MCA9392553.1"/>
    <property type="molecule type" value="Genomic_DNA"/>
</dbReference>
<dbReference type="AlphaFoldDB" id="A0A955LLE5"/>
<protein>
    <submittedName>
        <fullName evidence="2">M48 family metallopeptidase</fullName>
    </submittedName>
</protein>
<evidence type="ECO:0000313" key="2">
    <source>
        <dbReference type="EMBL" id="MCA9392553.1"/>
    </source>
</evidence>
<feature type="non-terminal residue" evidence="2">
    <location>
        <position position="1"/>
    </location>
</feature>
<dbReference type="Proteomes" id="UP000751518">
    <property type="component" value="Unassembled WGS sequence"/>
</dbReference>
<evidence type="ECO:0000313" key="3">
    <source>
        <dbReference type="Proteomes" id="UP000751518"/>
    </source>
</evidence>
<dbReference type="InterPro" id="IPR002725">
    <property type="entry name" value="YgjP-like_metallopeptidase"/>
</dbReference>
<dbReference type="PANTHER" id="PTHR30399">
    <property type="entry name" value="UNCHARACTERIZED PROTEIN YGJP"/>
    <property type="match status" value="1"/>
</dbReference>
<feature type="domain" description="YgjP-like metallopeptidase" evidence="1">
    <location>
        <begin position="13"/>
        <end position="111"/>
    </location>
</feature>
<dbReference type="Gene3D" id="3.30.2010.10">
    <property type="entry name" value="Metalloproteases ('zincins'), catalytic domain"/>
    <property type="match status" value="1"/>
</dbReference>
<sequence length="114" mass="13917">ASFTASRFDYKEYGEKAREIITRRVEYYAKKYNYSFNKLAIRNQKSRWGSCSKKGNLNFNYRIIFLPAKLRDYVIFHELCHLTELNHSKNFWLLVAREFPEYKDLRNQLSEFRI</sequence>
<dbReference type="CDD" id="cd07344">
    <property type="entry name" value="M48_yhfN_like"/>
    <property type="match status" value="1"/>
</dbReference>
<accession>A0A955LLE5</accession>
<reference evidence="2" key="2">
    <citation type="journal article" date="2021" name="Microbiome">
        <title>Successional dynamics and alternative stable states in a saline activated sludge microbial community over 9 years.</title>
        <authorList>
            <person name="Wang Y."/>
            <person name="Ye J."/>
            <person name="Ju F."/>
            <person name="Liu L."/>
            <person name="Boyd J.A."/>
            <person name="Deng Y."/>
            <person name="Parks D.H."/>
            <person name="Jiang X."/>
            <person name="Yin X."/>
            <person name="Woodcroft B.J."/>
            <person name="Tyson G.W."/>
            <person name="Hugenholtz P."/>
            <person name="Polz M.F."/>
            <person name="Zhang T."/>
        </authorList>
    </citation>
    <scope>NUCLEOTIDE SEQUENCE</scope>
    <source>
        <strain evidence="2">HKST-UBA03</strain>
    </source>
</reference>
<gene>
    <name evidence="2" type="ORF">KC614_05155</name>
</gene>
<organism evidence="2 3">
    <name type="scientific">candidate division WWE3 bacterium</name>
    <dbReference type="NCBI Taxonomy" id="2053526"/>
    <lineage>
        <taxon>Bacteria</taxon>
        <taxon>Katanobacteria</taxon>
    </lineage>
</organism>
<dbReference type="Pfam" id="PF01863">
    <property type="entry name" value="YgjP-like"/>
    <property type="match status" value="1"/>
</dbReference>
<dbReference type="PANTHER" id="PTHR30399:SF1">
    <property type="entry name" value="UTP PYROPHOSPHATASE"/>
    <property type="match status" value="1"/>
</dbReference>
<name>A0A955LLE5_UNCKA</name>
<evidence type="ECO:0000259" key="1">
    <source>
        <dbReference type="Pfam" id="PF01863"/>
    </source>
</evidence>
<comment type="caution">
    <text evidence="2">The sequence shown here is derived from an EMBL/GenBank/DDBJ whole genome shotgun (WGS) entry which is preliminary data.</text>
</comment>
<reference evidence="2" key="1">
    <citation type="submission" date="2020-04" db="EMBL/GenBank/DDBJ databases">
        <authorList>
            <person name="Zhang T."/>
        </authorList>
    </citation>
    <scope>NUCLEOTIDE SEQUENCE</scope>
    <source>
        <strain evidence="2">HKST-UBA03</strain>
    </source>
</reference>